<dbReference type="EMBL" id="JJMP01000011">
    <property type="protein sequence ID" value="RYC50268.1"/>
    <property type="molecule type" value="Genomic_DNA"/>
</dbReference>
<name>A0A444VHM8_9FLAO</name>
<comment type="caution">
    <text evidence="1">The sequence shown here is derived from an EMBL/GenBank/DDBJ whole genome shotgun (WGS) entry which is preliminary data.</text>
</comment>
<evidence type="ECO:0000313" key="1">
    <source>
        <dbReference type="EMBL" id="RYC50268.1"/>
    </source>
</evidence>
<accession>A0A444VHM8</accession>
<dbReference type="RefSeq" id="WP_129656117.1">
    <property type="nucleotide sequence ID" value="NZ_ML142915.1"/>
</dbReference>
<dbReference type="InterPro" id="IPR021272">
    <property type="entry name" value="DUF2851"/>
</dbReference>
<reference evidence="1 2" key="1">
    <citation type="submission" date="2014-04" db="EMBL/GenBank/DDBJ databases">
        <title>Whole genome of Muricauda olearia.</title>
        <authorList>
            <person name="Zhang X.-H."/>
            <person name="Tang K."/>
        </authorList>
    </citation>
    <scope>NUCLEOTIDE SEQUENCE [LARGE SCALE GENOMIC DNA]</scope>
    <source>
        <strain evidence="1 2">Th120</strain>
    </source>
</reference>
<keyword evidence="2" id="KW-1185">Reference proteome</keyword>
<evidence type="ECO:0008006" key="3">
    <source>
        <dbReference type="Google" id="ProtNLM"/>
    </source>
</evidence>
<organism evidence="1 2">
    <name type="scientific">Flagellimonas olearia</name>
    <dbReference type="NCBI Taxonomy" id="552546"/>
    <lineage>
        <taxon>Bacteria</taxon>
        <taxon>Pseudomonadati</taxon>
        <taxon>Bacteroidota</taxon>
        <taxon>Flavobacteriia</taxon>
        <taxon>Flavobacteriales</taxon>
        <taxon>Flavobacteriaceae</taxon>
        <taxon>Flagellimonas</taxon>
    </lineage>
</organism>
<dbReference type="AlphaFoldDB" id="A0A444VHM8"/>
<dbReference type="Pfam" id="PF11013">
    <property type="entry name" value="DUF2851"/>
    <property type="match status" value="1"/>
</dbReference>
<sequence>MKEDLLHFIWGQKKLHGRQLTSTANEAIHIKAPGVPNQYAGPDFFNASVEIGSQAWVGNVEIHLKSSDWYAHHHEIDPNYDNVILHVVWEDDISIFRKDGSQICTLELKKYVSEALLNGYQNLMENTRPKFINCEKDFGGIDAFLVDNWLHRLYIERLEQKSNFIFKLLEESNNDWEGVLFTLLAKNFGTKVNGEYFFQQAQKLDFSMVRKTSDEVEQLESLLLGHFGLLEGIDCMDQYYIQLKREYQYLARKFELSPVLSRPEFYGLRPSNFPTIRVSQLAHLYAKQTNVFAHLMELEQLEDFYQAFDIGVGSYWKNHFTFGKLSKESPKKLTKSFIDLLILNTVVPLKFCYAKHLGKDLNEDLIALVLQMPTEKNAIMDGFGNLGYPAKNALESQAKIQLYTQYCSKNKCLQCALGVHLLNRNT</sequence>
<protein>
    <recommendedName>
        <fullName evidence="3">DUF2851 family protein</fullName>
    </recommendedName>
</protein>
<gene>
    <name evidence="1" type="ORF">DN53_06320</name>
</gene>
<dbReference type="Proteomes" id="UP000290261">
    <property type="component" value="Unassembled WGS sequence"/>
</dbReference>
<proteinExistence type="predicted"/>
<evidence type="ECO:0000313" key="2">
    <source>
        <dbReference type="Proteomes" id="UP000290261"/>
    </source>
</evidence>